<evidence type="ECO:0000256" key="3">
    <source>
        <dbReference type="ARBA" id="ARBA00022578"/>
    </source>
</evidence>
<reference evidence="7 8" key="1">
    <citation type="submission" date="2018-05" db="EMBL/GenBank/DDBJ databases">
        <title>Genomic Encyclopedia of Type Strains, Phase IV (KMG-IV): sequencing the most valuable type-strain genomes for metagenomic binning, comparative biology and taxonomic classification.</title>
        <authorList>
            <person name="Goeker M."/>
        </authorList>
    </citation>
    <scope>NUCLEOTIDE SEQUENCE [LARGE SCALE GENOMIC DNA]</scope>
    <source>
        <strain evidence="7 8">DSM 44704</strain>
    </source>
</reference>
<proteinExistence type="inferred from homology"/>
<keyword evidence="3 6" id="KW-0815">Transposition</keyword>
<evidence type="ECO:0000313" key="8">
    <source>
        <dbReference type="Proteomes" id="UP000247569"/>
    </source>
</evidence>
<dbReference type="PANTHER" id="PTHR33217">
    <property type="entry name" value="TRANSPOSASE FOR INSERTION SEQUENCE ELEMENT IS1081"/>
    <property type="match status" value="1"/>
</dbReference>
<dbReference type="Pfam" id="PF00872">
    <property type="entry name" value="Transposase_mut"/>
    <property type="match status" value="1"/>
</dbReference>
<comment type="caution">
    <text evidence="7">The sequence shown here is derived from an EMBL/GenBank/DDBJ whole genome shotgun (WGS) entry which is preliminary data.</text>
</comment>
<comment type="similarity">
    <text evidence="2 6">Belongs to the transposase mutator family.</text>
</comment>
<sequence length="263" mass="29759">MVAEMTDWCNRPLDHVYPVVFIDAVHVKIRDGQVANRPIYVAIGVTVNGERDILGLWAGDGGEGAKFWLQVLTEIKNRGVADVCIAVCDGLKGLPDAINTVWDRAIVQTCVIHLLRNAFRYAARQYWDEMSKDLRPVYTAPTEAAAKELFAEFAGKWGSRYPAIVRLWENAWTEFVPFLDYDVEIRRVICSTNAIESLNARYRRAVRARGHFPTEQAALKCLYLVTRSLDPTGRGRARWAMRWKPALNAFAITFEGRITPTGN</sequence>
<evidence type="ECO:0000256" key="5">
    <source>
        <dbReference type="ARBA" id="ARBA00023172"/>
    </source>
</evidence>
<evidence type="ECO:0000256" key="2">
    <source>
        <dbReference type="ARBA" id="ARBA00010961"/>
    </source>
</evidence>
<keyword evidence="6" id="KW-0814">Transposable element</keyword>
<keyword evidence="4 6" id="KW-0238">DNA-binding</keyword>
<evidence type="ECO:0000256" key="4">
    <source>
        <dbReference type="ARBA" id="ARBA00023125"/>
    </source>
</evidence>
<dbReference type="EMBL" id="QJKF01000010">
    <property type="protein sequence ID" value="PXX60342.1"/>
    <property type="molecule type" value="Genomic_DNA"/>
</dbReference>
<comment type="function">
    <text evidence="1 6">Required for the transposition of the insertion element.</text>
</comment>
<evidence type="ECO:0000256" key="1">
    <source>
        <dbReference type="ARBA" id="ARBA00002190"/>
    </source>
</evidence>
<dbReference type="PANTHER" id="PTHR33217:SF8">
    <property type="entry name" value="MUTATOR FAMILY TRANSPOSASE"/>
    <property type="match status" value="1"/>
</dbReference>
<keyword evidence="8" id="KW-1185">Reference proteome</keyword>
<protein>
    <recommendedName>
        <fullName evidence="6">Mutator family transposase</fullName>
    </recommendedName>
</protein>
<gene>
    <name evidence="7" type="ORF">DFR70_110183</name>
</gene>
<accession>A0A318JZE7</accession>
<dbReference type="InterPro" id="IPR001207">
    <property type="entry name" value="Transposase_mutator"/>
</dbReference>
<evidence type="ECO:0000256" key="6">
    <source>
        <dbReference type="RuleBase" id="RU365089"/>
    </source>
</evidence>
<dbReference type="Proteomes" id="UP000247569">
    <property type="component" value="Unassembled WGS sequence"/>
</dbReference>
<dbReference type="AlphaFoldDB" id="A0A318JZE7"/>
<name>A0A318JZE7_9NOCA</name>
<dbReference type="GO" id="GO:0004803">
    <property type="term" value="F:transposase activity"/>
    <property type="evidence" value="ECO:0007669"/>
    <property type="project" value="UniProtKB-UniRule"/>
</dbReference>
<dbReference type="GO" id="GO:0006313">
    <property type="term" value="P:DNA transposition"/>
    <property type="evidence" value="ECO:0007669"/>
    <property type="project" value="UniProtKB-UniRule"/>
</dbReference>
<keyword evidence="5 6" id="KW-0233">DNA recombination</keyword>
<evidence type="ECO:0000313" key="7">
    <source>
        <dbReference type="EMBL" id="PXX60342.1"/>
    </source>
</evidence>
<dbReference type="GO" id="GO:0003677">
    <property type="term" value="F:DNA binding"/>
    <property type="evidence" value="ECO:0007669"/>
    <property type="project" value="UniProtKB-UniRule"/>
</dbReference>
<organism evidence="7 8">
    <name type="scientific">Nocardia tenerifensis</name>
    <dbReference type="NCBI Taxonomy" id="228006"/>
    <lineage>
        <taxon>Bacteria</taxon>
        <taxon>Bacillati</taxon>
        <taxon>Actinomycetota</taxon>
        <taxon>Actinomycetes</taxon>
        <taxon>Mycobacteriales</taxon>
        <taxon>Nocardiaceae</taxon>
        <taxon>Nocardia</taxon>
    </lineage>
</organism>
<dbReference type="NCBIfam" id="NF033543">
    <property type="entry name" value="transpos_IS256"/>
    <property type="match status" value="1"/>
</dbReference>